<feature type="domain" description="DUF4440" evidence="1">
    <location>
        <begin position="11"/>
        <end position="123"/>
    </location>
</feature>
<dbReference type="InterPro" id="IPR027843">
    <property type="entry name" value="DUF4440"/>
</dbReference>
<gene>
    <name evidence="2" type="ORF">CLV97_10820</name>
</gene>
<evidence type="ECO:0000259" key="1">
    <source>
        <dbReference type="Pfam" id="PF14534"/>
    </source>
</evidence>
<dbReference type="Pfam" id="PF14534">
    <property type="entry name" value="DUF4440"/>
    <property type="match status" value="1"/>
</dbReference>
<dbReference type="NCBIfam" id="TIGR02246">
    <property type="entry name" value="SgcJ/EcaC family oxidoreductase"/>
    <property type="match status" value="1"/>
</dbReference>
<dbReference type="Proteomes" id="UP000237797">
    <property type="component" value="Unassembled WGS sequence"/>
</dbReference>
<dbReference type="AlphaFoldDB" id="A0A2T0LFR7"/>
<dbReference type="OrthoDB" id="2887901at2"/>
<organism evidence="2 3">
    <name type="scientific">Planifilum fimeticola</name>
    <dbReference type="NCBI Taxonomy" id="201975"/>
    <lineage>
        <taxon>Bacteria</taxon>
        <taxon>Bacillati</taxon>
        <taxon>Bacillota</taxon>
        <taxon>Bacilli</taxon>
        <taxon>Bacillales</taxon>
        <taxon>Thermoactinomycetaceae</taxon>
        <taxon>Planifilum</taxon>
    </lineage>
</organism>
<dbReference type="InterPro" id="IPR032710">
    <property type="entry name" value="NTF2-like_dom_sf"/>
</dbReference>
<comment type="caution">
    <text evidence="2">The sequence shown here is derived from an EMBL/GenBank/DDBJ whole genome shotgun (WGS) entry which is preliminary data.</text>
</comment>
<protein>
    <submittedName>
        <fullName evidence="2">Uncharacterized protein (TIGR02246 family)</fullName>
    </submittedName>
</protein>
<proteinExistence type="predicted"/>
<evidence type="ECO:0000313" key="3">
    <source>
        <dbReference type="Proteomes" id="UP000237797"/>
    </source>
</evidence>
<dbReference type="EMBL" id="PVNE01000008">
    <property type="protein sequence ID" value="PRX41092.1"/>
    <property type="molecule type" value="Genomic_DNA"/>
</dbReference>
<dbReference type="SUPFAM" id="SSF54427">
    <property type="entry name" value="NTF2-like"/>
    <property type="match status" value="1"/>
</dbReference>
<keyword evidence="3" id="KW-1185">Reference proteome</keyword>
<reference evidence="2 3" key="1">
    <citation type="submission" date="2018-03" db="EMBL/GenBank/DDBJ databases">
        <title>Genomic Encyclopedia of Archaeal and Bacterial Type Strains, Phase II (KMG-II): from individual species to whole genera.</title>
        <authorList>
            <person name="Goeker M."/>
        </authorList>
    </citation>
    <scope>NUCLEOTIDE SEQUENCE [LARGE SCALE GENOMIC DNA]</scope>
    <source>
        <strain evidence="2 3">DSM 44946</strain>
    </source>
</reference>
<dbReference type="Gene3D" id="3.10.450.50">
    <property type="match status" value="1"/>
</dbReference>
<accession>A0A2T0LFR7</accession>
<dbReference type="RefSeq" id="WP_106344732.1">
    <property type="nucleotide sequence ID" value="NZ_PVNE01000008.1"/>
</dbReference>
<name>A0A2T0LFR7_9BACL</name>
<dbReference type="CDD" id="cd00531">
    <property type="entry name" value="NTF2_like"/>
    <property type="match status" value="1"/>
</dbReference>
<dbReference type="InterPro" id="IPR011944">
    <property type="entry name" value="Steroid_delta5-4_isomerase"/>
</dbReference>
<sequence>MVSRPQDEKLIRELFEALCTAWNHADGESYGACFSEDADYVTFNGQHLKGRNAIAESHQELFQGVLKGSSLSGEIVNLRFLTPEVAVFQAVGAVKLRWQKKVPESRKSINTNVVVKQNGEWKIASFHNCRIQKPGILMKLFSRFMGLNKTAG</sequence>
<evidence type="ECO:0000313" key="2">
    <source>
        <dbReference type="EMBL" id="PRX41092.1"/>
    </source>
</evidence>